<dbReference type="InterPro" id="IPR044862">
    <property type="entry name" value="Pro_4_hyd_alph_FE2OG_OXY"/>
</dbReference>
<dbReference type="SMART" id="SM00254">
    <property type="entry name" value="ShKT"/>
    <property type="match status" value="1"/>
</dbReference>
<evidence type="ECO:0000259" key="11">
    <source>
        <dbReference type="PROSITE" id="PS51471"/>
    </source>
</evidence>
<keyword evidence="8" id="KW-0408">Iron</keyword>
<dbReference type="GO" id="GO:0004656">
    <property type="term" value="F:procollagen-proline 4-dioxygenase activity"/>
    <property type="evidence" value="ECO:0007669"/>
    <property type="project" value="UniProtKB-EC"/>
</dbReference>
<evidence type="ECO:0000256" key="3">
    <source>
        <dbReference type="ARBA" id="ARBA00022692"/>
    </source>
</evidence>
<keyword evidence="9" id="KW-0472">Membrane</keyword>
<protein>
    <recommendedName>
        <fullName evidence="11">Fe2OG dioxygenase domain-containing protein</fullName>
    </recommendedName>
</protein>
<evidence type="ECO:0000256" key="8">
    <source>
        <dbReference type="ARBA" id="ARBA00023004"/>
    </source>
</evidence>
<feature type="domain" description="Fe2OG dioxygenase" evidence="11">
    <location>
        <begin position="141"/>
        <end position="261"/>
    </location>
</feature>
<evidence type="ECO:0000256" key="10">
    <source>
        <dbReference type="ARBA" id="ARBA00049169"/>
    </source>
</evidence>
<dbReference type="GO" id="GO:0005789">
    <property type="term" value="C:endoplasmic reticulum membrane"/>
    <property type="evidence" value="ECO:0007669"/>
    <property type="project" value="UniProtKB-SubCell"/>
</dbReference>
<dbReference type="PANTHER" id="PTHR10869:SF238">
    <property type="entry name" value="PROLYL 4-HYDROXYLASE 6-RELATED"/>
    <property type="match status" value="1"/>
</dbReference>
<evidence type="ECO:0000256" key="2">
    <source>
        <dbReference type="ARBA" id="ARBA00004648"/>
    </source>
</evidence>
<evidence type="ECO:0000256" key="6">
    <source>
        <dbReference type="ARBA" id="ARBA00022989"/>
    </source>
</evidence>
<dbReference type="SMART" id="SM00702">
    <property type="entry name" value="P4Hc"/>
    <property type="match status" value="1"/>
</dbReference>
<keyword evidence="4" id="KW-0479">Metal-binding</keyword>
<dbReference type="InterPro" id="IPR006620">
    <property type="entry name" value="Pro_4_hyd_alph"/>
</dbReference>
<evidence type="ECO:0000313" key="13">
    <source>
        <dbReference type="Proteomes" id="UP001054857"/>
    </source>
</evidence>
<dbReference type="InterPro" id="IPR005123">
    <property type="entry name" value="Oxoglu/Fe-dep_dioxygenase_dom"/>
</dbReference>
<dbReference type="Pfam" id="PF13640">
    <property type="entry name" value="2OG-FeII_Oxy_3"/>
    <property type="match status" value="1"/>
</dbReference>
<gene>
    <name evidence="12" type="ORF">Agub_g1961</name>
</gene>
<evidence type="ECO:0000256" key="4">
    <source>
        <dbReference type="ARBA" id="ARBA00022723"/>
    </source>
</evidence>
<organism evidence="12 13">
    <name type="scientific">Astrephomene gubernaculifera</name>
    <dbReference type="NCBI Taxonomy" id="47775"/>
    <lineage>
        <taxon>Eukaryota</taxon>
        <taxon>Viridiplantae</taxon>
        <taxon>Chlorophyta</taxon>
        <taxon>core chlorophytes</taxon>
        <taxon>Chlorophyceae</taxon>
        <taxon>CS clade</taxon>
        <taxon>Chlamydomonadales</taxon>
        <taxon>Astrephomenaceae</taxon>
        <taxon>Astrephomene</taxon>
    </lineage>
</organism>
<comment type="subcellular location">
    <subcellularLocation>
        <location evidence="2">Endoplasmic reticulum membrane</location>
        <topology evidence="2">Single-pass type II membrane protein</topology>
    </subcellularLocation>
</comment>
<dbReference type="GO" id="GO:0031418">
    <property type="term" value="F:L-ascorbic acid binding"/>
    <property type="evidence" value="ECO:0007669"/>
    <property type="project" value="InterPro"/>
</dbReference>
<evidence type="ECO:0000256" key="1">
    <source>
        <dbReference type="ARBA" id="ARBA00001961"/>
    </source>
</evidence>
<dbReference type="PANTHER" id="PTHR10869">
    <property type="entry name" value="PROLYL 4-HYDROXYLASE ALPHA SUBUNIT"/>
    <property type="match status" value="1"/>
</dbReference>
<keyword evidence="5" id="KW-0223">Dioxygenase</keyword>
<keyword evidence="13" id="KW-1185">Reference proteome</keyword>
<comment type="cofactor">
    <cofactor evidence="1">
        <name>L-ascorbate</name>
        <dbReference type="ChEBI" id="CHEBI:38290"/>
    </cofactor>
</comment>
<dbReference type="EMBL" id="BMAR01000001">
    <property type="protein sequence ID" value="GFR41348.1"/>
    <property type="molecule type" value="Genomic_DNA"/>
</dbReference>
<comment type="catalytic activity">
    <reaction evidence="10">
        <text>L-prolyl-[collagen] + 2-oxoglutarate + O2 = trans-4-hydroxy-L-prolyl-[collagen] + succinate + CO2</text>
        <dbReference type="Rhea" id="RHEA:18945"/>
        <dbReference type="Rhea" id="RHEA-COMP:11676"/>
        <dbReference type="Rhea" id="RHEA-COMP:11680"/>
        <dbReference type="ChEBI" id="CHEBI:15379"/>
        <dbReference type="ChEBI" id="CHEBI:16526"/>
        <dbReference type="ChEBI" id="CHEBI:16810"/>
        <dbReference type="ChEBI" id="CHEBI:30031"/>
        <dbReference type="ChEBI" id="CHEBI:50342"/>
        <dbReference type="ChEBI" id="CHEBI:61965"/>
        <dbReference type="EC" id="1.14.11.2"/>
    </reaction>
</comment>
<dbReference type="Pfam" id="PF01549">
    <property type="entry name" value="ShK"/>
    <property type="match status" value="1"/>
</dbReference>
<dbReference type="GO" id="GO:0005506">
    <property type="term" value="F:iron ion binding"/>
    <property type="evidence" value="ECO:0007669"/>
    <property type="project" value="InterPro"/>
</dbReference>
<reference evidence="12 13" key="1">
    <citation type="journal article" date="2021" name="Sci. Rep.">
        <title>Genome sequencing of the multicellular alga Astrephomene provides insights into convergent evolution of germ-soma differentiation.</title>
        <authorList>
            <person name="Yamashita S."/>
            <person name="Yamamoto K."/>
            <person name="Matsuzaki R."/>
            <person name="Suzuki S."/>
            <person name="Yamaguchi H."/>
            <person name="Hirooka S."/>
            <person name="Minakuchi Y."/>
            <person name="Miyagishima S."/>
            <person name="Kawachi M."/>
            <person name="Toyoda A."/>
            <person name="Nozaki H."/>
        </authorList>
    </citation>
    <scope>NUCLEOTIDE SEQUENCE [LARGE SCALE GENOMIC DNA]</scope>
    <source>
        <strain evidence="12 13">NIES-4017</strain>
    </source>
</reference>
<dbReference type="InterPro" id="IPR003582">
    <property type="entry name" value="ShKT_dom"/>
</dbReference>
<keyword evidence="3" id="KW-0812">Transmembrane</keyword>
<keyword evidence="6" id="KW-1133">Transmembrane helix</keyword>
<evidence type="ECO:0000256" key="5">
    <source>
        <dbReference type="ARBA" id="ARBA00022964"/>
    </source>
</evidence>
<accession>A0AAD3DIK0</accession>
<dbReference type="Gene3D" id="2.60.120.620">
    <property type="entry name" value="q2cbj1_9rhob like domain"/>
    <property type="match status" value="1"/>
</dbReference>
<name>A0AAD3DIK0_9CHLO</name>
<evidence type="ECO:0000256" key="7">
    <source>
        <dbReference type="ARBA" id="ARBA00023002"/>
    </source>
</evidence>
<dbReference type="InterPro" id="IPR045054">
    <property type="entry name" value="P4HA-like"/>
</dbReference>
<dbReference type="PROSITE" id="PS51471">
    <property type="entry name" value="FE2OG_OXY"/>
    <property type="match status" value="1"/>
</dbReference>
<sequence>MEGRTTIRLGAQPVVTLAIIVSVTIWSVSASFNSLAGEERLIGWQGDTFKPTKPKTPFISVISWRPRAFVIRNFLSEQECTHIADMAQVHMRRSTVVAQNGSSVLDDYRTSFGTFLNRHSTPVIAAVEERVAQLTHVPVVYQEDMQVLRYGLGQYYHRHTDSLEDDSPRLATALLYLSDPEVGGETAFPRSRSWVHPDMPRLFGPFSDCVQGNVAFKPRRGDALLFWSVLPDGRHEDPLSEHEGCPVVRGVKWTATVWVHTQPFRPEEWDPVRGTFTRRDAEEDPGLCTDRHPECARWREAGECDRNAAYMRGDASQVGSCRKTCGECEVCDPRDRACYERNRERQGYLVYRPEELLEGRRRREARERGLAVQLGGGEAGTQV</sequence>
<dbReference type="Proteomes" id="UP001054857">
    <property type="component" value="Unassembled WGS sequence"/>
</dbReference>
<proteinExistence type="predicted"/>
<dbReference type="AlphaFoldDB" id="A0AAD3DIK0"/>
<comment type="caution">
    <text evidence="12">The sequence shown here is derived from an EMBL/GenBank/DDBJ whole genome shotgun (WGS) entry which is preliminary data.</text>
</comment>
<evidence type="ECO:0000313" key="12">
    <source>
        <dbReference type="EMBL" id="GFR41348.1"/>
    </source>
</evidence>
<keyword evidence="7" id="KW-0560">Oxidoreductase</keyword>
<evidence type="ECO:0000256" key="9">
    <source>
        <dbReference type="ARBA" id="ARBA00023136"/>
    </source>
</evidence>